<dbReference type="RefSeq" id="WP_311535178.1">
    <property type="nucleotide sequence ID" value="NZ_JAVRHQ010000014.1"/>
</dbReference>
<proteinExistence type="predicted"/>
<keyword evidence="2 5" id="KW-0238">DNA-binding</keyword>
<evidence type="ECO:0000313" key="5">
    <source>
        <dbReference type="EMBL" id="MDT0643557.1"/>
    </source>
</evidence>
<dbReference type="InterPro" id="IPR000843">
    <property type="entry name" value="HTH_LacI"/>
</dbReference>
<evidence type="ECO:0000256" key="2">
    <source>
        <dbReference type="ARBA" id="ARBA00023125"/>
    </source>
</evidence>
<dbReference type="SMART" id="SM00354">
    <property type="entry name" value="HTH_LACI"/>
    <property type="match status" value="1"/>
</dbReference>
<protein>
    <submittedName>
        <fullName evidence="5">LacI family DNA-binding transcriptional regulator</fullName>
    </submittedName>
</protein>
<dbReference type="PANTHER" id="PTHR30146:SF109">
    <property type="entry name" value="HTH-TYPE TRANSCRIPTIONAL REGULATOR GALS"/>
    <property type="match status" value="1"/>
</dbReference>
<dbReference type="SUPFAM" id="SSF53822">
    <property type="entry name" value="Periplasmic binding protein-like I"/>
    <property type="match status" value="1"/>
</dbReference>
<dbReference type="EMBL" id="JAVRHQ010000014">
    <property type="protein sequence ID" value="MDT0643557.1"/>
    <property type="molecule type" value="Genomic_DNA"/>
</dbReference>
<keyword evidence="3" id="KW-0804">Transcription</keyword>
<evidence type="ECO:0000256" key="1">
    <source>
        <dbReference type="ARBA" id="ARBA00023015"/>
    </source>
</evidence>
<dbReference type="Gene3D" id="1.10.260.40">
    <property type="entry name" value="lambda repressor-like DNA-binding domains"/>
    <property type="match status" value="1"/>
</dbReference>
<dbReference type="InterPro" id="IPR046335">
    <property type="entry name" value="LacI/GalR-like_sensor"/>
</dbReference>
<evidence type="ECO:0000259" key="4">
    <source>
        <dbReference type="PROSITE" id="PS50932"/>
    </source>
</evidence>
<dbReference type="InterPro" id="IPR028082">
    <property type="entry name" value="Peripla_BP_I"/>
</dbReference>
<comment type="caution">
    <text evidence="5">The sequence shown here is derived from an EMBL/GenBank/DDBJ whole genome shotgun (WGS) entry which is preliminary data.</text>
</comment>
<name>A0ABU3CBH3_9FLAO</name>
<dbReference type="Proteomes" id="UP001262889">
    <property type="component" value="Unassembled WGS sequence"/>
</dbReference>
<dbReference type="CDD" id="cd06267">
    <property type="entry name" value="PBP1_LacI_sugar_binding-like"/>
    <property type="match status" value="1"/>
</dbReference>
<dbReference type="GO" id="GO:0003677">
    <property type="term" value="F:DNA binding"/>
    <property type="evidence" value="ECO:0007669"/>
    <property type="project" value="UniProtKB-KW"/>
</dbReference>
<reference evidence="5 6" key="1">
    <citation type="submission" date="2023-09" db="EMBL/GenBank/DDBJ databases">
        <authorList>
            <person name="Rey-Velasco X."/>
        </authorList>
    </citation>
    <scope>NUCLEOTIDE SEQUENCE [LARGE SCALE GENOMIC DNA]</scope>
    <source>
        <strain evidence="5 6">F363</strain>
    </source>
</reference>
<keyword evidence="6" id="KW-1185">Reference proteome</keyword>
<dbReference type="Pfam" id="PF00356">
    <property type="entry name" value="LacI"/>
    <property type="match status" value="1"/>
</dbReference>
<gene>
    <name evidence="5" type="ORF">RM553_12005</name>
</gene>
<dbReference type="InterPro" id="IPR010982">
    <property type="entry name" value="Lambda_DNA-bd_dom_sf"/>
</dbReference>
<sequence>MKKKKKEVTIYDLARELKYSPSTISRALNNHKSISQKATREIQKAANNMGYRPNSIAASLRNNKSKTIGIMIARINRPFIASLISGVEEAARKAGHNVLISQSNDRYENEINNAKALYDSRICGLIVSLGMETKDTRHFQQFADQNIPIVFVDRVPDSFNSYRVIIDNYAAGYRATKHLIDQGCRRIAHFAGAQHLNVYNLRKKGYLDALRESKLEIDEDLIVDFNTMSSEEGEEATNRLLDMANPPDGLFSSNDTAAVSAILTAKKKGVKVPDEFAVIGFNDDPIASIVEPALSTVSHPAMKMGEISTQRILDHSSENLDTNISEITMLDTEIIVRNSSLKKTVQSSLLHTS</sequence>
<dbReference type="CDD" id="cd01392">
    <property type="entry name" value="HTH_LacI"/>
    <property type="match status" value="1"/>
</dbReference>
<accession>A0ABU3CBH3</accession>
<feature type="domain" description="HTH lacI-type" evidence="4">
    <location>
        <begin position="8"/>
        <end position="62"/>
    </location>
</feature>
<organism evidence="5 6">
    <name type="scientific">Autumnicola tepida</name>
    <dbReference type="NCBI Taxonomy" id="3075595"/>
    <lineage>
        <taxon>Bacteria</taxon>
        <taxon>Pseudomonadati</taxon>
        <taxon>Bacteroidota</taxon>
        <taxon>Flavobacteriia</taxon>
        <taxon>Flavobacteriales</taxon>
        <taxon>Flavobacteriaceae</taxon>
        <taxon>Autumnicola</taxon>
    </lineage>
</organism>
<dbReference type="PROSITE" id="PS50932">
    <property type="entry name" value="HTH_LACI_2"/>
    <property type="match status" value="1"/>
</dbReference>
<dbReference type="PANTHER" id="PTHR30146">
    <property type="entry name" value="LACI-RELATED TRANSCRIPTIONAL REPRESSOR"/>
    <property type="match status" value="1"/>
</dbReference>
<dbReference type="SUPFAM" id="SSF47413">
    <property type="entry name" value="lambda repressor-like DNA-binding domains"/>
    <property type="match status" value="1"/>
</dbReference>
<evidence type="ECO:0000313" key="6">
    <source>
        <dbReference type="Proteomes" id="UP001262889"/>
    </source>
</evidence>
<dbReference type="Gene3D" id="3.40.50.2300">
    <property type="match status" value="2"/>
</dbReference>
<evidence type="ECO:0000256" key="3">
    <source>
        <dbReference type="ARBA" id="ARBA00023163"/>
    </source>
</evidence>
<dbReference type="Pfam" id="PF13377">
    <property type="entry name" value="Peripla_BP_3"/>
    <property type="match status" value="1"/>
</dbReference>
<keyword evidence="1" id="KW-0805">Transcription regulation</keyword>